<proteinExistence type="predicted"/>
<dbReference type="EMBL" id="MK500549">
    <property type="protein sequence ID" value="QBK91585.1"/>
    <property type="molecule type" value="Genomic_DNA"/>
</dbReference>
<gene>
    <name evidence="1" type="ORF">LCPAC302_02050</name>
</gene>
<protein>
    <submittedName>
        <fullName evidence="1">Uncharacterized protein</fullName>
    </submittedName>
</protein>
<accession>A0A481Z7V5</accession>
<reference evidence="1" key="1">
    <citation type="journal article" date="2019" name="MBio">
        <title>Virus Genomes from Deep Sea Sediments Expand the Ocean Megavirome and Support Independent Origins of Viral Gigantism.</title>
        <authorList>
            <person name="Backstrom D."/>
            <person name="Yutin N."/>
            <person name="Jorgensen S.L."/>
            <person name="Dharamshi J."/>
            <person name="Homa F."/>
            <person name="Zaremba-Niedwiedzka K."/>
            <person name="Spang A."/>
            <person name="Wolf Y.I."/>
            <person name="Koonin E.V."/>
            <person name="Ettema T.J."/>
        </authorList>
    </citation>
    <scope>NUCLEOTIDE SEQUENCE</scope>
</reference>
<sequence>MDKIKNDTSLKNAISLVIQILQDAQIYNKRTKRDIQNITKTFIGEDAIRSDDGIHWRQITIEEMVNDNKIHNPKIVIHQ</sequence>
<organism evidence="1">
    <name type="scientific">Pithovirus LCPAC302</name>
    <dbReference type="NCBI Taxonomy" id="2506593"/>
    <lineage>
        <taxon>Viruses</taxon>
        <taxon>Pithoviruses</taxon>
    </lineage>
</organism>
<evidence type="ECO:0000313" key="1">
    <source>
        <dbReference type="EMBL" id="QBK91585.1"/>
    </source>
</evidence>
<name>A0A481Z7V5_9VIRU</name>